<comment type="caution">
    <text evidence="5">The sequence shown here is derived from an EMBL/GenBank/DDBJ whole genome shotgun (WGS) entry which is preliminary data.</text>
</comment>
<dbReference type="InterPro" id="IPR037143">
    <property type="entry name" value="4-PPantetheinyl_Trfase_dom_sf"/>
</dbReference>
<sequence>MEKKLAETLENLAQQQFAVGNDLVFVPGFEPSLTPGFKNKVYTEQEIAYCDQFADSLLRYASTWAAKEAVYKAVKQLDKSTAGWKNIEIIREKIGGRPHVVLHQPALAHINVSLSITHDGDYAWAVAIAALS</sequence>
<evidence type="ECO:0000256" key="3">
    <source>
        <dbReference type="ARBA" id="ARBA00022842"/>
    </source>
</evidence>
<dbReference type="RefSeq" id="WP_100342353.1">
    <property type="nucleotide sequence ID" value="NZ_PGFJ01000002.1"/>
</dbReference>
<organism evidence="5 6">
    <name type="scientific">Mucilaginibacter auburnensis</name>
    <dbReference type="NCBI Taxonomy" id="1457233"/>
    <lineage>
        <taxon>Bacteria</taxon>
        <taxon>Pseudomonadati</taxon>
        <taxon>Bacteroidota</taxon>
        <taxon>Sphingobacteriia</taxon>
        <taxon>Sphingobacteriales</taxon>
        <taxon>Sphingobacteriaceae</taxon>
        <taxon>Mucilaginibacter</taxon>
    </lineage>
</organism>
<keyword evidence="6" id="KW-1185">Reference proteome</keyword>
<dbReference type="Pfam" id="PF01648">
    <property type="entry name" value="ACPS"/>
    <property type="match status" value="1"/>
</dbReference>
<dbReference type="SUPFAM" id="SSF56214">
    <property type="entry name" value="4'-phosphopantetheinyl transferase"/>
    <property type="match status" value="1"/>
</dbReference>
<feature type="domain" description="4'-phosphopantetheinyl transferase" evidence="4">
    <location>
        <begin position="18"/>
        <end position="127"/>
    </location>
</feature>
<dbReference type="GO" id="GO:0000287">
    <property type="term" value="F:magnesium ion binding"/>
    <property type="evidence" value="ECO:0007669"/>
    <property type="project" value="InterPro"/>
</dbReference>
<dbReference type="Gene3D" id="3.90.470.20">
    <property type="entry name" value="4'-phosphopantetheinyl transferase domain"/>
    <property type="match status" value="1"/>
</dbReference>
<keyword evidence="2" id="KW-0479">Metal-binding</keyword>
<dbReference type="GO" id="GO:0008897">
    <property type="term" value="F:holo-[acyl-carrier-protein] synthase activity"/>
    <property type="evidence" value="ECO:0007669"/>
    <property type="project" value="InterPro"/>
</dbReference>
<dbReference type="GO" id="GO:0006633">
    <property type="term" value="P:fatty acid biosynthetic process"/>
    <property type="evidence" value="ECO:0007669"/>
    <property type="project" value="InterPro"/>
</dbReference>
<protein>
    <submittedName>
        <fullName evidence="5">Holo-[acyl-carrier protein] synthase</fullName>
    </submittedName>
</protein>
<evidence type="ECO:0000313" key="5">
    <source>
        <dbReference type="EMBL" id="PJJ80055.1"/>
    </source>
</evidence>
<dbReference type="Proteomes" id="UP000242687">
    <property type="component" value="Unassembled WGS sequence"/>
</dbReference>
<accession>A0A2H9VNZ9</accession>
<keyword evidence="3" id="KW-0460">Magnesium</keyword>
<dbReference type="InterPro" id="IPR008278">
    <property type="entry name" value="4-PPantetheinyl_Trfase_dom"/>
</dbReference>
<dbReference type="OrthoDB" id="517356at2"/>
<dbReference type="InterPro" id="IPR004568">
    <property type="entry name" value="Ppantetheine-prot_Trfase_dom"/>
</dbReference>
<dbReference type="EMBL" id="PGFJ01000002">
    <property type="protein sequence ID" value="PJJ80055.1"/>
    <property type="molecule type" value="Genomic_DNA"/>
</dbReference>
<evidence type="ECO:0000256" key="1">
    <source>
        <dbReference type="ARBA" id="ARBA00022679"/>
    </source>
</evidence>
<evidence type="ECO:0000313" key="6">
    <source>
        <dbReference type="Proteomes" id="UP000242687"/>
    </source>
</evidence>
<proteinExistence type="predicted"/>
<name>A0A2H9VNZ9_9SPHI</name>
<dbReference type="NCBIfam" id="TIGR00556">
    <property type="entry name" value="pantethn_trn"/>
    <property type="match status" value="1"/>
</dbReference>
<keyword evidence="1" id="KW-0808">Transferase</keyword>
<reference evidence="5 6" key="1">
    <citation type="submission" date="2017-11" db="EMBL/GenBank/DDBJ databases">
        <title>Genomic Encyclopedia of Archaeal and Bacterial Type Strains, Phase II (KMG-II): From Individual Species to Whole Genera.</title>
        <authorList>
            <person name="Goeker M."/>
        </authorList>
    </citation>
    <scope>NUCLEOTIDE SEQUENCE [LARGE SCALE GENOMIC DNA]</scope>
    <source>
        <strain evidence="5 6">DSM 28175</strain>
    </source>
</reference>
<gene>
    <name evidence="5" type="ORF">CLV57_3199</name>
</gene>
<dbReference type="AlphaFoldDB" id="A0A2H9VNZ9"/>
<evidence type="ECO:0000256" key="2">
    <source>
        <dbReference type="ARBA" id="ARBA00022723"/>
    </source>
</evidence>
<evidence type="ECO:0000259" key="4">
    <source>
        <dbReference type="Pfam" id="PF01648"/>
    </source>
</evidence>